<reference evidence="2 3" key="1">
    <citation type="submission" date="2019-03" db="EMBL/GenBank/DDBJ databases">
        <title>First draft genome of Liparis tanakae, snailfish: a comprehensive survey of snailfish specific genes.</title>
        <authorList>
            <person name="Kim W."/>
            <person name="Song I."/>
            <person name="Jeong J.-H."/>
            <person name="Kim D."/>
            <person name="Kim S."/>
            <person name="Ryu S."/>
            <person name="Song J.Y."/>
            <person name="Lee S.K."/>
        </authorList>
    </citation>
    <scope>NUCLEOTIDE SEQUENCE [LARGE SCALE GENOMIC DNA]</scope>
    <source>
        <tissue evidence="2">Muscle</tissue>
    </source>
</reference>
<evidence type="ECO:0000313" key="3">
    <source>
        <dbReference type="Proteomes" id="UP000314294"/>
    </source>
</evidence>
<feature type="compositionally biased region" description="Polar residues" evidence="1">
    <location>
        <begin position="90"/>
        <end position="99"/>
    </location>
</feature>
<dbReference type="EMBL" id="SRLO01002019">
    <property type="protein sequence ID" value="TNN34201.1"/>
    <property type="molecule type" value="Genomic_DNA"/>
</dbReference>
<dbReference type="OrthoDB" id="10009520at2759"/>
<evidence type="ECO:0000313" key="2">
    <source>
        <dbReference type="EMBL" id="TNN34201.1"/>
    </source>
</evidence>
<accession>A0A4Z2F0A9</accession>
<organism evidence="2 3">
    <name type="scientific">Liparis tanakae</name>
    <name type="common">Tanaka's snailfish</name>
    <dbReference type="NCBI Taxonomy" id="230148"/>
    <lineage>
        <taxon>Eukaryota</taxon>
        <taxon>Metazoa</taxon>
        <taxon>Chordata</taxon>
        <taxon>Craniata</taxon>
        <taxon>Vertebrata</taxon>
        <taxon>Euteleostomi</taxon>
        <taxon>Actinopterygii</taxon>
        <taxon>Neopterygii</taxon>
        <taxon>Teleostei</taxon>
        <taxon>Neoteleostei</taxon>
        <taxon>Acanthomorphata</taxon>
        <taxon>Eupercaria</taxon>
        <taxon>Perciformes</taxon>
        <taxon>Cottioidei</taxon>
        <taxon>Cottales</taxon>
        <taxon>Liparidae</taxon>
        <taxon>Liparis</taxon>
    </lineage>
</organism>
<gene>
    <name evidence="2" type="primary">Ankib1</name>
    <name evidence="2" type="ORF">EYF80_055633</name>
</gene>
<comment type="caution">
    <text evidence="2">The sequence shown here is derived from an EMBL/GenBank/DDBJ whole genome shotgun (WGS) entry which is preliminary data.</text>
</comment>
<proteinExistence type="predicted"/>
<evidence type="ECO:0000256" key="1">
    <source>
        <dbReference type="SAM" id="MobiDB-lite"/>
    </source>
</evidence>
<dbReference type="Proteomes" id="UP000314294">
    <property type="component" value="Unassembled WGS sequence"/>
</dbReference>
<dbReference type="AlphaFoldDB" id="A0A4Z2F0A9"/>
<keyword evidence="3" id="KW-1185">Reference proteome</keyword>
<sequence>MQSCLCCSLQSSVLLSPPRGVDLPTCPSMHCAAWEGGPPDTTFIEDAVLELLKTRRILKCSYPYGFFLEPKSTKKEIYELMQVGPPHSAAISSPQQVPSMATRGTGAAGSLHGH</sequence>
<protein>
    <submittedName>
        <fullName evidence="2">Ankyrin repeat and IBR domain-containing protein 1</fullName>
    </submittedName>
</protein>
<feature type="region of interest" description="Disordered" evidence="1">
    <location>
        <begin position="89"/>
        <end position="114"/>
    </location>
</feature>
<name>A0A4Z2F0A9_9TELE</name>
<dbReference type="Gene3D" id="1.20.120.1750">
    <property type="match status" value="1"/>
</dbReference>